<keyword evidence="13" id="KW-0812">Transmembrane</keyword>
<keyword evidence="6" id="KW-0418">Kinase</keyword>
<keyword evidence="13" id="KW-0472">Membrane</keyword>
<dbReference type="Gene3D" id="3.40.50.2300">
    <property type="match status" value="1"/>
</dbReference>
<dbReference type="InterPro" id="IPR018060">
    <property type="entry name" value="HTH_AraC"/>
</dbReference>
<dbReference type="InterPro" id="IPR015943">
    <property type="entry name" value="WD40/YVTN_repeat-like_dom_sf"/>
</dbReference>
<keyword evidence="7" id="KW-0067">ATP-binding</keyword>
<dbReference type="SMART" id="SM00387">
    <property type="entry name" value="HATPase_c"/>
    <property type="match status" value="1"/>
</dbReference>
<gene>
    <name evidence="18" type="ORF">KMW28_27755</name>
</gene>
<keyword evidence="8" id="KW-0902">Two-component regulatory system</keyword>
<dbReference type="SMART" id="SM00448">
    <property type="entry name" value="REC"/>
    <property type="match status" value="1"/>
</dbReference>
<evidence type="ECO:0000256" key="13">
    <source>
        <dbReference type="SAM" id="Phobius"/>
    </source>
</evidence>
<evidence type="ECO:0000256" key="1">
    <source>
        <dbReference type="ARBA" id="ARBA00000085"/>
    </source>
</evidence>
<dbReference type="InterPro" id="IPR013783">
    <property type="entry name" value="Ig-like_fold"/>
</dbReference>
<evidence type="ECO:0000256" key="3">
    <source>
        <dbReference type="ARBA" id="ARBA00022553"/>
    </source>
</evidence>
<evidence type="ECO:0000259" key="16">
    <source>
        <dbReference type="PROSITE" id="PS50109"/>
    </source>
</evidence>
<dbReference type="Pfam" id="PF07494">
    <property type="entry name" value="Reg_prop"/>
    <property type="match status" value="1"/>
</dbReference>
<sequence length="1381" mass="160295">MYRIKLLAFSCLYLFIFSDNLYGQANDQSLINFTTNEGLSHFGLTSVLEDHKGYIWIGSYNGLNKFNGYDFEIFRNSDDKIVISNNKVRSLYQDKHHNIWIGTEDGITIYYYDQQKFVNFPKHLISNSKSDHPFIINKIFAIDNQIVCISEYDGLLFFNQDTYKIERVHPIEVKNKTYQYIFDAINYNDELILMTTSKGLLMYNVANDTHEYVFTDRFGPAKSITVDNEKNIYVALYNGITHLRIVKQNDDYKFHQIKRFFQNERFLKVDATVEGKLWLGSLSKGCWLVENPILVERNTTLDENSYSKYFEIGRVNAIMDLTKTNKVWISSYNEGLFLYDSQPRAFSYNDLNTDELRGQQFKNKVLESTLWDDEHILCSVYLRGLVNYNTTTNKIEPLPKEFKNNPMPNAWSSVIKDDKGGKWLRYTKGRGVWYYQPKEEVSHWYPIKTNKESKLLKARLTQITTDHFGYYWLTTNQGLYRVKMDQKGNVLSDEKLVEEEHIHISEVNHVKSVLNDTLNQRILVGNTLSGMINIDNSKDIPLSKMKKVQYFTQSSKEKYLPCNHISNIINLADGNIALGTEGSGLLILTELGDQKVVYKTYSESDGLDNNIIKKVVEDDEHTLWITTDSGLNRFNPKTKTFKHFTKENGMHTYAFENIGFKQKNGDIFFAGGNGICGFDPEKTEVSSNLPEFTFGDLVIINKTVHVNDSINGKVILDKPLYQQKEINLAYDQNIFSIELLSLHYSNPKSYKLKYRLLPQDDEWIETSSKFKNASFNGLPPGSYTLEAMASNSKDKWTEPIRLDIVISPPYWKTPLAYSIYVMIILVILFFVGRFVLNHTKLRHKLELEQVERHRVDELNKTKEKMFMNISHEFRTPITLITGPIQVLLKMFQSNQDAFTHLDLINRQSKKMLQLVNQVQDFHKAEQSILKLNKENFDFSDLIVNVKKDFEQLAEKQKKKLLIQGEVNQLFITADENKLEIILNNLLNNAFKFTKKGDTISIRYHYDAEGLKFKVEDTGIGVKAKDLPYVFDRYYQNENSNTYSIGSGIGLAFSKRLVEMHYGSIKVDSTEGEGTCFTVALPVEVNAKEAMNESRMQDLIAQEDDDEKQKILPSALELPTHLYDESLKSLNIFYVEDNEELRTFVNSILSDYFNVTTFVNGKECLDQLEKEWPDLIISDILMPELNGLELCQKIKSDVRTSHIPIILLTSRSSLDDKVKGLEVGADYYISKPFEMKHLIASVQMLLKNRKQLRERFQIDFPVEVEKKNSNKEDAIFIEKFYELIEENLENEDIDMNVFAKGLYLNRTTFFQKVKAITNYTPYELLKIYRLKKAAELLVQEQLPVADVCVRTGFKNRTHFSRMFKEYYGVSPSKYSKSLEQTS</sequence>
<dbReference type="PROSITE" id="PS50110">
    <property type="entry name" value="RESPONSE_REGULATORY"/>
    <property type="match status" value="1"/>
</dbReference>
<dbReference type="Pfam" id="PF00072">
    <property type="entry name" value="Response_reg"/>
    <property type="match status" value="1"/>
</dbReference>
<keyword evidence="5" id="KW-0547">Nucleotide-binding</keyword>
<feature type="domain" description="HTH araC/xylS-type" evidence="15">
    <location>
        <begin position="1277"/>
        <end position="1376"/>
    </location>
</feature>
<evidence type="ECO:0000256" key="11">
    <source>
        <dbReference type="ARBA" id="ARBA00023163"/>
    </source>
</evidence>
<evidence type="ECO:0000256" key="14">
    <source>
        <dbReference type="SAM" id="SignalP"/>
    </source>
</evidence>
<evidence type="ECO:0000256" key="12">
    <source>
        <dbReference type="PROSITE-ProRule" id="PRU00169"/>
    </source>
</evidence>
<evidence type="ECO:0000256" key="8">
    <source>
        <dbReference type="ARBA" id="ARBA00023012"/>
    </source>
</evidence>
<evidence type="ECO:0000256" key="9">
    <source>
        <dbReference type="ARBA" id="ARBA00023015"/>
    </source>
</evidence>
<dbReference type="RefSeq" id="WP_169665622.1">
    <property type="nucleotide sequence ID" value="NZ_CP076133.1"/>
</dbReference>
<dbReference type="PROSITE" id="PS50109">
    <property type="entry name" value="HIS_KIN"/>
    <property type="match status" value="1"/>
</dbReference>
<evidence type="ECO:0000256" key="6">
    <source>
        <dbReference type="ARBA" id="ARBA00022777"/>
    </source>
</evidence>
<dbReference type="InterPro" id="IPR011110">
    <property type="entry name" value="Reg_prop"/>
</dbReference>
<feature type="domain" description="Histidine kinase" evidence="16">
    <location>
        <begin position="868"/>
        <end position="1084"/>
    </location>
</feature>
<evidence type="ECO:0000256" key="4">
    <source>
        <dbReference type="ARBA" id="ARBA00022679"/>
    </source>
</evidence>
<dbReference type="SMART" id="SM00342">
    <property type="entry name" value="HTH_ARAC"/>
    <property type="match status" value="1"/>
</dbReference>
<dbReference type="GO" id="GO:0005524">
    <property type="term" value="F:ATP binding"/>
    <property type="evidence" value="ECO:0007669"/>
    <property type="project" value="UniProtKB-KW"/>
</dbReference>
<dbReference type="InterPro" id="IPR001789">
    <property type="entry name" value="Sig_transdc_resp-reg_receiver"/>
</dbReference>
<dbReference type="InterPro" id="IPR004358">
    <property type="entry name" value="Sig_transdc_His_kin-like_C"/>
</dbReference>
<feature type="chain" id="PRO_5043993332" description="histidine kinase" evidence="14">
    <location>
        <begin position="26"/>
        <end position="1381"/>
    </location>
</feature>
<dbReference type="GO" id="GO:0000155">
    <property type="term" value="F:phosphorelay sensor kinase activity"/>
    <property type="evidence" value="ECO:0007669"/>
    <property type="project" value="InterPro"/>
</dbReference>
<dbReference type="Pfam" id="PF02518">
    <property type="entry name" value="HATPase_c"/>
    <property type="match status" value="1"/>
</dbReference>
<evidence type="ECO:0000313" key="18">
    <source>
        <dbReference type="EMBL" id="QWG04698.1"/>
    </source>
</evidence>
<keyword evidence="4" id="KW-0808">Transferase</keyword>
<dbReference type="SUPFAM" id="SSF55874">
    <property type="entry name" value="ATPase domain of HSP90 chaperone/DNA topoisomerase II/histidine kinase"/>
    <property type="match status" value="1"/>
</dbReference>
<reference evidence="18 19" key="1">
    <citation type="submission" date="2021-05" db="EMBL/GenBank/DDBJ databases">
        <title>Comparative genomic studies on the polysaccharide-degrading batcterial strains of the Flammeovirga genus.</title>
        <authorList>
            <person name="Zewei F."/>
            <person name="Zheng Z."/>
            <person name="Yu L."/>
            <person name="Ruyue G."/>
            <person name="Yanhong M."/>
            <person name="Yuanyuan C."/>
            <person name="Jingyan G."/>
            <person name="Wenjun H."/>
        </authorList>
    </citation>
    <scope>NUCLEOTIDE SEQUENCE [LARGE SCALE GENOMIC DNA]</scope>
    <source>
        <strain evidence="18 19">NBRC:100898</strain>
    </source>
</reference>
<dbReference type="Gene3D" id="2.60.40.10">
    <property type="entry name" value="Immunoglobulins"/>
    <property type="match status" value="1"/>
</dbReference>
<dbReference type="InterPro" id="IPR011006">
    <property type="entry name" value="CheY-like_superfamily"/>
</dbReference>
<dbReference type="GO" id="GO:0043565">
    <property type="term" value="F:sequence-specific DNA binding"/>
    <property type="evidence" value="ECO:0007669"/>
    <property type="project" value="InterPro"/>
</dbReference>
<dbReference type="InterPro" id="IPR011123">
    <property type="entry name" value="Y_Y_Y"/>
</dbReference>
<dbReference type="Gene3D" id="1.10.10.60">
    <property type="entry name" value="Homeodomain-like"/>
    <property type="match status" value="1"/>
</dbReference>
<dbReference type="Proteomes" id="UP000678679">
    <property type="component" value="Chromosome 2"/>
</dbReference>
<dbReference type="SUPFAM" id="SSF47384">
    <property type="entry name" value="Homodimeric domain of signal transducing histidine kinase"/>
    <property type="match status" value="1"/>
</dbReference>
<evidence type="ECO:0000313" key="19">
    <source>
        <dbReference type="Proteomes" id="UP000678679"/>
    </source>
</evidence>
<evidence type="ECO:0000256" key="7">
    <source>
        <dbReference type="ARBA" id="ARBA00022840"/>
    </source>
</evidence>
<keyword evidence="14" id="KW-0732">Signal</keyword>
<dbReference type="Pfam" id="PF00512">
    <property type="entry name" value="HisKA"/>
    <property type="match status" value="1"/>
</dbReference>
<dbReference type="CDD" id="cd17574">
    <property type="entry name" value="REC_OmpR"/>
    <property type="match status" value="1"/>
</dbReference>
<feature type="modified residue" description="4-aspartylphosphate" evidence="12">
    <location>
        <position position="1178"/>
    </location>
</feature>
<feature type="domain" description="Response regulatory" evidence="17">
    <location>
        <begin position="1130"/>
        <end position="1245"/>
    </location>
</feature>
<keyword evidence="13" id="KW-1133">Transmembrane helix</keyword>
<dbReference type="PROSITE" id="PS01124">
    <property type="entry name" value="HTH_ARAC_FAMILY_2"/>
    <property type="match status" value="1"/>
</dbReference>
<dbReference type="EMBL" id="CP076133">
    <property type="protein sequence ID" value="QWG04698.1"/>
    <property type="molecule type" value="Genomic_DNA"/>
</dbReference>
<dbReference type="InterPro" id="IPR036890">
    <property type="entry name" value="HATPase_C_sf"/>
</dbReference>
<evidence type="ECO:0000259" key="15">
    <source>
        <dbReference type="PROSITE" id="PS01124"/>
    </source>
</evidence>
<feature type="signal peptide" evidence="14">
    <location>
        <begin position="1"/>
        <end position="25"/>
    </location>
</feature>
<dbReference type="InterPro" id="IPR018062">
    <property type="entry name" value="HTH_AraC-typ_CS"/>
</dbReference>
<feature type="transmembrane region" description="Helical" evidence="13">
    <location>
        <begin position="815"/>
        <end position="836"/>
    </location>
</feature>
<dbReference type="SUPFAM" id="SSF52172">
    <property type="entry name" value="CheY-like"/>
    <property type="match status" value="1"/>
</dbReference>
<keyword evidence="3 12" id="KW-0597">Phosphoprotein</keyword>
<dbReference type="SUPFAM" id="SSF63829">
    <property type="entry name" value="Calcium-dependent phosphotriesterase"/>
    <property type="match status" value="2"/>
</dbReference>
<keyword evidence="11" id="KW-0804">Transcription</keyword>
<accession>A0AAX1NEL8</accession>
<dbReference type="Gene3D" id="1.10.287.130">
    <property type="match status" value="1"/>
</dbReference>
<organism evidence="18 19">
    <name type="scientific">Flammeovirga yaeyamensis</name>
    <dbReference type="NCBI Taxonomy" id="367791"/>
    <lineage>
        <taxon>Bacteria</taxon>
        <taxon>Pseudomonadati</taxon>
        <taxon>Bacteroidota</taxon>
        <taxon>Cytophagia</taxon>
        <taxon>Cytophagales</taxon>
        <taxon>Flammeovirgaceae</taxon>
        <taxon>Flammeovirga</taxon>
    </lineage>
</organism>
<proteinExistence type="predicted"/>
<dbReference type="SMART" id="SM00388">
    <property type="entry name" value="HisKA"/>
    <property type="match status" value="1"/>
</dbReference>
<dbReference type="PROSITE" id="PS00041">
    <property type="entry name" value="HTH_ARAC_FAMILY_1"/>
    <property type="match status" value="1"/>
</dbReference>
<evidence type="ECO:0000259" key="17">
    <source>
        <dbReference type="PROSITE" id="PS50110"/>
    </source>
</evidence>
<evidence type="ECO:0000256" key="2">
    <source>
        <dbReference type="ARBA" id="ARBA00012438"/>
    </source>
</evidence>
<protein>
    <recommendedName>
        <fullName evidence="2">histidine kinase</fullName>
        <ecNumber evidence="2">2.7.13.3</ecNumber>
    </recommendedName>
</protein>
<dbReference type="Gene3D" id="3.30.565.10">
    <property type="entry name" value="Histidine kinase-like ATPase, C-terminal domain"/>
    <property type="match status" value="1"/>
</dbReference>
<dbReference type="PANTHER" id="PTHR43547:SF2">
    <property type="entry name" value="HYBRID SIGNAL TRANSDUCTION HISTIDINE KINASE C"/>
    <property type="match status" value="1"/>
</dbReference>
<evidence type="ECO:0000256" key="5">
    <source>
        <dbReference type="ARBA" id="ARBA00022741"/>
    </source>
</evidence>
<dbReference type="EC" id="2.7.13.3" evidence="2"/>
<dbReference type="InterPro" id="IPR005467">
    <property type="entry name" value="His_kinase_dom"/>
</dbReference>
<dbReference type="Pfam" id="PF12833">
    <property type="entry name" value="HTH_18"/>
    <property type="match status" value="1"/>
</dbReference>
<dbReference type="InterPro" id="IPR003594">
    <property type="entry name" value="HATPase_dom"/>
</dbReference>
<name>A0AAX1NEL8_9BACT</name>
<keyword evidence="19" id="KW-1185">Reference proteome</keyword>
<dbReference type="InterPro" id="IPR036097">
    <property type="entry name" value="HisK_dim/P_sf"/>
</dbReference>
<comment type="catalytic activity">
    <reaction evidence="1">
        <text>ATP + protein L-histidine = ADP + protein N-phospho-L-histidine.</text>
        <dbReference type="EC" id="2.7.13.3"/>
    </reaction>
</comment>
<dbReference type="PRINTS" id="PR00344">
    <property type="entry name" value="BCTRLSENSOR"/>
</dbReference>
<dbReference type="GO" id="GO:0003700">
    <property type="term" value="F:DNA-binding transcription factor activity"/>
    <property type="evidence" value="ECO:0007669"/>
    <property type="project" value="InterPro"/>
</dbReference>
<dbReference type="Pfam" id="PF07495">
    <property type="entry name" value="Y_Y_Y"/>
    <property type="match status" value="1"/>
</dbReference>
<keyword evidence="9" id="KW-0805">Transcription regulation</keyword>
<dbReference type="SUPFAM" id="SSF46689">
    <property type="entry name" value="Homeodomain-like"/>
    <property type="match status" value="1"/>
</dbReference>
<keyword evidence="10" id="KW-0238">DNA-binding</keyword>
<dbReference type="InterPro" id="IPR003661">
    <property type="entry name" value="HisK_dim/P_dom"/>
</dbReference>
<dbReference type="FunFam" id="3.30.565.10:FF:000037">
    <property type="entry name" value="Hybrid sensor histidine kinase/response regulator"/>
    <property type="match status" value="1"/>
</dbReference>
<dbReference type="Gene3D" id="2.130.10.10">
    <property type="entry name" value="YVTN repeat-like/Quinoprotein amine dehydrogenase"/>
    <property type="match status" value="2"/>
</dbReference>
<dbReference type="PANTHER" id="PTHR43547">
    <property type="entry name" value="TWO-COMPONENT HISTIDINE KINASE"/>
    <property type="match status" value="1"/>
</dbReference>
<evidence type="ECO:0000256" key="10">
    <source>
        <dbReference type="ARBA" id="ARBA00023125"/>
    </source>
</evidence>
<dbReference type="CDD" id="cd00082">
    <property type="entry name" value="HisKA"/>
    <property type="match status" value="1"/>
</dbReference>
<dbReference type="KEGG" id="fya:KMW28_27755"/>
<dbReference type="InterPro" id="IPR009057">
    <property type="entry name" value="Homeodomain-like_sf"/>
</dbReference>